<dbReference type="EMBL" id="RWJN01000117">
    <property type="protein sequence ID" value="TCD66899.1"/>
    <property type="molecule type" value="Genomic_DNA"/>
</dbReference>
<evidence type="ECO:0008006" key="4">
    <source>
        <dbReference type="Google" id="ProtNLM"/>
    </source>
</evidence>
<dbReference type="InterPro" id="IPR019405">
    <property type="entry name" value="Lactonase_7-beta_prop"/>
</dbReference>
<organism evidence="2 3">
    <name type="scientific">Steccherinum ochraceum</name>
    <dbReference type="NCBI Taxonomy" id="92696"/>
    <lineage>
        <taxon>Eukaryota</taxon>
        <taxon>Fungi</taxon>
        <taxon>Dikarya</taxon>
        <taxon>Basidiomycota</taxon>
        <taxon>Agaricomycotina</taxon>
        <taxon>Agaricomycetes</taxon>
        <taxon>Polyporales</taxon>
        <taxon>Steccherinaceae</taxon>
        <taxon>Steccherinum</taxon>
    </lineage>
</organism>
<feature type="chain" id="PRO_5021032980" description="3-carboxymuconate cyclase" evidence="1">
    <location>
        <begin position="20"/>
        <end position="424"/>
    </location>
</feature>
<dbReference type="STRING" id="92696.A0A4R0RNP5"/>
<comment type="caution">
    <text evidence="2">The sequence shown here is derived from an EMBL/GenBank/DDBJ whole genome shotgun (WGS) entry which is preliminary data.</text>
</comment>
<dbReference type="AlphaFoldDB" id="A0A4R0RNP5"/>
<evidence type="ECO:0000313" key="2">
    <source>
        <dbReference type="EMBL" id="TCD66899.1"/>
    </source>
</evidence>
<dbReference type="Proteomes" id="UP000292702">
    <property type="component" value="Unassembled WGS sequence"/>
</dbReference>
<evidence type="ECO:0000313" key="3">
    <source>
        <dbReference type="Proteomes" id="UP000292702"/>
    </source>
</evidence>
<keyword evidence="3" id="KW-1185">Reference proteome</keyword>
<name>A0A4R0RNP5_9APHY</name>
<protein>
    <recommendedName>
        <fullName evidence="4">3-carboxymuconate cyclase</fullName>
    </recommendedName>
</protein>
<dbReference type="Pfam" id="PF10282">
    <property type="entry name" value="Lactonase"/>
    <property type="match status" value="1"/>
</dbReference>
<proteinExistence type="predicted"/>
<evidence type="ECO:0000256" key="1">
    <source>
        <dbReference type="SAM" id="SignalP"/>
    </source>
</evidence>
<feature type="signal peptide" evidence="1">
    <location>
        <begin position="1"/>
        <end position="19"/>
    </location>
</feature>
<reference evidence="2 3" key="1">
    <citation type="submission" date="2018-11" db="EMBL/GenBank/DDBJ databases">
        <title>Genome assembly of Steccherinum ochraceum LE-BIN_3174, the white-rot fungus of the Steccherinaceae family (The Residual Polyporoid clade, Polyporales, Basidiomycota).</title>
        <authorList>
            <person name="Fedorova T.V."/>
            <person name="Glazunova O.A."/>
            <person name="Landesman E.O."/>
            <person name="Moiseenko K.V."/>
            <person name="Psurtseva N.V."/>
            <person name="Savinova O.S."/>
            <person name="Shakhova N.V."/>
            <person name="Tyazhelova T.V."/>
            <person name="Vasina D.V."/>
        </authorList>
    </citation>
    <scope>NUCLEOTIDE SEQUENCE [LARGE SCALE GENOMIC DNA]</scope>
    <source>
        <strain evidence="2 3">LE-BIN_3174</strain>
    </source>
</reference>
<dbReference type="Gene3D" id="2.130.10.10">
    <property type="entry name" value="YVTN repeat-like/Quinoprotein amine dehydrogenase"/>
    <property type="match status" value="1"/>
</dbReference>
<keyword evidence="1" id="KW-0732">Signal</keyword>
<dbReference type="SUPFAM" id="SSF75011">
    <property type="entry name" value="3-carboxy-cis,cis-mucoante lactonizing enzyme"/>
    <property type="match status" value="1"/>
</dbReference>
<accession>A0A4R0RNP5</accession>
<gene>
    <name evidence="2" type="ORF">EIP91_000738</name>
</gene>
<dbReference type="InterPro" id="IPR015943">
    <property type="entry name" value="WD40/YVTN_repeat-like_dom_sf"/>
</dbReference>
<dbReference type="OrthoDB" id="10006285at2759"/>
<sequence>MKFATVLVAYVYACASAFALPAFHQSTNPTAPAFASSNEVGAVYLITNEPAGNMVIAGSLSSNGKVAFKEAISTRGLGAHITSNGDPDGLQSQGSIKASATGGFLVAVNAGSSTVSMFKINPQDPTSLQQVGQPVSSGGEFPVSAAINKKGTQVCVLNAGLVNGVNCYTVDKNLGLIRQADTLRSLNLASDDGPSVSAAHQVAFNDANDKLIVTVAGAPGSIAVFDVSSSGALSQSFTTITPPGAGTNGPFSLTALAGKNAMLSADVNLGLDVFDLSSVSASNVTGATNQTVAASGQSTSLALDGQKATCWSSFSSKTGNFYLSDAGSSVLTEINLDQNLKPTVVKQYPQTNGSATLDSDVAKLGNKDFLYVLAAGKTAIDVLSLDGPGDANSVGSFEFASIAKASGLTVNAANVQGMTTFVKA</sequence>